<organism evidence="2 3">
    <name type="scientific">Xylocopa violacea</name>
    <name type="common">Violet carpenter bee</name>
    <name type="synonym">Apis violacea</name>
    <dbReference type="NCBI Taxonomy" id="135666"/>
    <lineage>
        <taxon>Eukaryota</taxon>
        <taxon>Metazoa</taxon>
        <taxon>Ecdysozoa</taxon>
        <taxon>Arthropoda</taxon>
        <taxon>Hexapoda</taxon>
        <taxon>Insecta</taxon>
        <taxon>Pterygota</taxon>
        <taxon>Neoptera</taxon>
        <taxon>Endopterygota</taxon>
        <taxon>Hymenoptera</taxon>
        <taxon>Apocrita</taxon>
        <taxon>Aculeata</taxon>
        <taxon>Apoidea</taxon>
        <taxon>Anthophila</taxon>
        <taxon>Apidae</taxon>
        <taxon>Xylocopa</taxon>
        <taxon>Xylocopa</taxon>
    </lineage>
</organism>
<accession>A0ABP1N905</accession>
<reference evidence="2 3" key="1">
    <citation type="submission" date="2024-08" db="EMBL/GenBank/DDBJ databases">
        <authorList>
            <person name="Will J Nash"/>
            <person name="Angela Man"/>
            <person name="Seanna McTaggart"/>
            <person name="Kendall Baker"/>
            <person name="Tom Barker"/>
            <person name="Leah Catchpole"/>
            <person name="Alex Durrant"/>
            <person name="Karim Gharbi"/>
            <person name="Naomi Irish"/>
            <person name="Gemy Kaithakottil"/>
            <person name="Debby Ku"/>
            <person name="Aaliyah Providence"/>
            <person name="Felix Shaw"/>
            <person name="David Swarbreck"/>
            <person name="Chris Watkins"/>
            <person name="Ann M. McCartney"/>
            <person name="Giulio Formenti"/>
            <person name="Alice Mouton"/>
            <person name="Noel Vella"/>
            <person name="Bjorn M von Reumont"/>
            <person name="Adriana Vella"/>
            <person name="Wilfried Haerty"/>
        </authorList>
    </citation>
    <scope>NUCLEOTIDE SEQUENCE [LARGE SCALE GENOMIC DNA]</scope>
</reference>
<gene>
    <name evidence="2" type="ORF">XYLVIOL_LOCUS2730</name>
</gene>
<comment type="caution">
    <text evidence="2">The sequence shown here is derived from an EMBL/GenBank/DDBJ whole genome shotgun (WGS) entry which is preliminary data.</text>
</comment>
<dbReference type="EMBL" id="CAXAJV020001288">
    <property type="protein sequence ID" value="CAL7937466.1"/>
    <property type="molecule type" value="Genomic_DNA"/>
</dbReference>
<protein>
    <submittedName>
        <fullName evidence="2">Uncharacterized protein</fullName>
    </submittedName>
</protein>
<feature type="region of interest" description="Disordered" evidence="1">
    <location>
        <begin position="34"/>
        <end position="63"/>
    </location>
</feature>
<feature type="region of interest" description="Disordered" evidence="1">
    <location>
        <begin position="158"/>
        <end position="187"/>
    </location>
</feature>
<dbReference type="Proteomes" id="UP001642520">
    <property type="component" value="Unassembled WGS sequence"/>
</dbReference>
<keyword evidence="3" id="KW-1185">Reference proteome</keyword>
<evidence type="ECO:0000256" key="1">
    <source>
        <dbReference type="SAM" id="MobiDB-lite"/>
    </source>
</evidence>
<feature type="compositionally biased region" description="Polar residues" evidence="1">
    <location>
        <begin position="34"/>
        <end position="60"/>
    </location>
</feature>
<evidence type="ECO:0000313" key="2">
    <source>
        <dbReference type="EMBL" id="CAL7937466.1"/>
    </source>
</evidence>
<evidence type="ECO:0000313" key="3">
    <source>
        <dbReference type="Proteomes" id="UP001642520"/>
    </source>
</evidence>
<proteinExistence type="predicted"/>
<name>A0ABP1N905_XYLVO</name>
<feature type="compositionally biased region" description="Basic and acidic residues" evidence="1">
    <location>
        <begin position="168"/>
        <end position="187"/>
    </location>
</feature>
<sequence length="187" mass="21429">MTRYLTIPSPLFLRGERVFLRPRGTQRIPRLITVSGNGNESKSQRGPITQSRAGTRSVTAGRSDEDRIDSKLNGNYYRLASRRFRQPEEWRTIARMASQSRPYTQMPTRRTLLDPLINTRSVPPLKCLSTKTAPQIRGDKRFPILQKLLWELNGSRVSRESTVPLNRGEGKERTGAREKREPEPNAD</sequence>